<dbReference type="OrthoDB" id="9764327at2"/>
<dbReference type="Proteomes" id="UP000279029">
    <property type="component" value="Chromosome"/>
</dbReference>
<dbReference type="CDD" id="cd00212">
    <property type="entry name" value="PTS_IIB_glc"/>
    <property type="match status" value="1"/>
</dbReference>
<evidence type="ECO:0000256" key="2">
    <source>
        <dbReference type="ARBA" id="ARBA00022448"/>
    </source>
</evidence>
<dbReference type="NCBIfam" id="TIGR00826">
    <property type="entry name" value="EIIB_glc"/>
    <property type="match status" value="1"/>
</dbReference>
<dbReference type="GO" id="GO:0015764">
    <property type="term" value="P:N-acetylglucosamine transport"/>
    <property type="evidence" value="ECO:0007669"/>
    <property type="project" value="TreeGrafter"/>
</dbReference>
<feature type="transmembrane region" description="Helical" evidence="12">
    <location>
        <begin position="138"/>
        <end position="161"/>
    </location>
</feature>
<evidence type="ECO:0000256" key="3">
    <source>
        <dbReference type="ARBA" id="ARBA00022475"/>
    </source>
</evidence>
<dbReference type="GO" id="GO:0015572">
    <property type="term" value="F:N-acetylglucosamine transmembrane transporter activity"/>
    <property type="evidence" value="ECO:0007669"/>
    <property type="project" value="InterPro"/>
</dbReference>
<protein>
    <submittedName>
        <fullName evidence="15">PTS sugar transporter</fullName>
    </submittedName>
</protein>
<evidence type="ECO:0000256" key="5">
    <source>
        <dbReference type="ARBA" id="ARBA00022679"/>
    </source>
</evidence>
<keyword evidence="3" id="KW-1003">Cell membrane</keyword>
<dbReference type="GO" id="GO:0009401">
    <property type="term" value="P:phosphoenolpyruvate-dependent sugar phosphotransferase system"/>
    <property type="evidence" value="ECO:0007669"/>
    <property type="project" value="UniProtKB-KW"/>
</dbReference>
<feature type="transmembrane region" description="Helical" evidence="12">
    <location>
        <begin position="288"/>
        <end position="310"/>
    </location>
</feature>
<sequence>MFTNVFGKFQKLGKALMTPIAVLPIAAILLRLGAGVPGIEGMFADIILKAGAGVFDNLAILFAIGIAFGLAKGNHGAAALAGAVGYYVTTNVYTVINPDVNAGVFVGIVVGIMAGMLYNKFHDIQLPEFLGFFGGKRFVPIITSVASIFLGLVFGYVWPFIQNGLDTFGNLIVNSGAIGQFLYGFLNRLLIPTGLHHVLNTIFWFTHGEFTNAAGEVIRGDLFRFLAGDPTAGVFMTGFFPVMMFGLPAAALAMYTTAKKEYKTSVGGALFSVALTAFLTGITEPIEFMFLFLAPGLYFIHAVLTGVALVITNMLGILHGFGFSAGLFDYIINFNLASKPVLLIFVGLGFGVVYYLIFVFAIRKFDLSTPGRVDESGEGVADLIEEKGLSGLAAEYLLAIGGKGNVVEVDACITRLRLTLKDSSVVSEDMVKTLGASGVIRPNNKNVQIVVGTKAEIIADEMKRLL</sequence>
<keyword evidence="6" id="KW-0598">Phosphotransferase system</keyword>
<dbReference type="GO" id="GO:0090563">
    <property type="term" value="F:protein-phosphocysteine-sugar phosphotransferase activity"/>
    <property type="evidence" value="ECO:0007669"/>
    <property type="project" value="TreeGrafter"/>
</dbReference>
<dbReference type="Pfam" id="PF02378">
    <property type="entry name" value="PTS_EIIC"/>
    <property type="match status" value="1"/>
</dbReference>
<evidence type="ECO:0000256" key="11">
    <source>
        <dbReference type="PROSITE-ProRule" id="PRU00421"/>
    </source>
</evidence>
<feature type="domain" description="PTS EIIB type-1" evidence="13">
    <location>
        <begin position="390"/>
        <end position="466"/>
    </location>
</feature>
<evidence type="ECO:0000256" key="1">
    <source>
        <dbReference type="ARBA" id="ARBA00004651"/>
    </source>
</evidence>
<comment type="subcellular location">
    <subcellularLocation>
        <location evidence="1">Cell membrane</location>
        <topology evidence="1">Multi-pass membrane protein</topology>
    </subcellularLocation>
</comment>
<evidence type="ECO:0000256" key="8">
    <source>
        <dbReference type="ARBA" id="ARBA00022777"/>
    </source>
</evidence>
<dbReference type="GO" id="GO:0016301">
    <property type="term" value="F:kinase activity"/>
    <property type="evidence" value="ECO:0007669"/>
    <property type="project" value="UniProtKB-KW"/>
</dbReference>
<evidence type="ECO:0000313" key="15">
    <source>
        <dbReference type="EMBL" id="VDN47623.1"/>
    </source>
</evidence>
<dbReference type="NCBIfam" id="TIGR01998">
    <property type="entry name" value="PTS-II-BC-nag"/>
    <property type="match status" value="1"/>
</dbReference>
<feature type="transmembrane region" description="Helical" evidence="12">
    <location>
        <begin position="317"/>
        <end position="336"/>
    </location>
</feature>
<accession>A0A3P7PBU0</accession>
<dbReference type="EMBL" id="LR130778">
    <property type="protein sequence ID" value="VDN47623.1"/>
    <property type="molecule type" value="Genomic_DNA"/>
</dbReference>
<keyword evidence="4 15" id="KW-0762">Sugar transport</keyword>
<evidence type="ECO:0000259" key="13">
    <source>
        <dbReference type="PROSITE" id="PS51098"/>
    </source>
</evidence>
<dbReference type="PROSITE" id="PS01035">
    <property type="entry name" value="PTS_EIIB_TYPE_1_CYS"/>
    <property type="match status" value="1"/>
</dbReference>
<evidence type="ECO:0000256" key="6">
    <source>
        <dbReference type="ARBA" id="ARBA00022683"/>
    </source>
</evidence>
<evidence type="ECO:0000256" key="10">
    <source>
        <dbReference type="ARBA" id="ARBA00023136"/>
    </source>
</evidence>
<keyword evidence="7 12" id="KW-0812">Transmembrane</keyword>
<feature type="domain" description="PTS EIIC type-1" evidence="14">
    <location>
        <begin position="3"/>
        <end position="374"/>
    </location>
</feature>
<dbReference type="RefSeq" id="WP_125136903.1">
    <property type="nucleotide sequence ID" value="NZ_LR130778.1"/>
</dbReference>
<dbReference type="InterPro" id="IPR036878">
    <property type="entry name" value="Glu_permease_IIB"/>
</dbReference>
<name>A0A3P7PBU0_9FIRM</name>
<feature type="transmembrane region" description="Helical" evidence="12">
    <location>
        <begin position="12"/>
        <end position="34"/>
    </location>
</feature>
<dbReference type="GO" id="GO:0005886">
    <property type="term" value="C:plasma membrane"/>
    <property type="evidence" value="ECO:0007669"/>
    <property type="project" value="UniProtKB-SubCell"/>
</dbReference>
<dbReference type="AlphaFoldDB" id="A0A3P7PBU0"/>
<keyword evidence="8" id="KW-0418">Kinase</keyword>
<feature type="transmembrane region" description="Helical" evidence="12">
    <location>
        <begin position="102"/>
        <end position="118"/>
    </location>
</feature>
<dbReference type="SUPFAM" id="SSF55604">
    <property type="entry name" value="Glucose permease domain IIB"/>
    <property type="match status" value="1"/>
</dbReference>
<feature type="transmembrane region" description="Helical" evidence="12">
    <location>
        <begin position="77"/>
        <end position="96"/>
    </location>
</feature>
<dbReference type="GO" id="GO:0019866">
    <property type="term" value="C:organelle inner membrane"/>
    <property type="evidence" value="ECO:0007669"/>
    <property type="project" value="InterPro"/>
</dbReference>
<dbReference type="Gene3D" id="3.30.1360.60">
    <property type="entry name" value="Glucose permease domain IIB"/>
    <property type="match status" value="1"/>
</dbReference>
<feature type="transmembrane region" description="Helical" evidence="12">
    <location>
        <begin position="342"/>
        <end position="362"/>
    </location>
</feature>
<organism evidence="15 16">
    <name type="scientific">Petrocella atlantisensis</name>
    <dbReference type="NCBI Taxonomy" id="2173034"/>
    <lineage>
        <taxon>Bacteria</taxon>
        <taxon>Bacillati</taxon>
        <taxon>Bacillota</taxon>
        <taxon>Clostridia</taxon>
        <taxon>Lachnospirales</taxon>
        <taxon>Vallitaleaceae</taxon>
        <taxon>Petrocella</taxon>
    </lineage>
</organism>
<evidence type="ECO:0000256" key="7">
    <source>
        <dbReference type="ARBA" id="ARBA00022692"/>
    </source>
</evidence>
<proteinExistence type="predicted"/>
<evidence type="ECO:0000313" key="16">
    <source>
        <dbReference type="Proteomes" id="UP000279029"/>
    </source>
</evidence>
<dbReference type="PROSITE" id="PS51098">
    <property type="entry name" value="PTS_EIIB_TYPE_1"/>
    <property type="match status" value="1"/>
</dbReference>
<dbReference type="GO" id="GO:0008982">
    <property type="term" value="F:protein-N(PI)-phosphohistidine-sugar phosphotransferase activity"/>
    <property type="evidence" value="ECO:0007669"/>
    <property type="project" value="InterPro"/>
</dbReference>
<dbReference type="PROSITE" id="PS51103">
    <property type="entry name" value="PTS_EIIC_TYPE_1"/>
    <property type="match status" value="1"/>
</dbReference>
<dbReference type="InterPro" id="IPR010974">
    <property type="entry name" value="PTS_IIBC_nag"/>
</dbReference>
<evidence type="ECO:0000256" key="12">
    <source>
        <dbReference type="SAM" id="Phobius"/>
    </source>
</evidence>
<feature type="transmembrane region" description="Helical" evidence="12">
    <location>
        <begin position="265"/>
        <end position="282"/>
    </location>
</feature>
<gene>
    <name evidence="15" type="ORF">PATL70BA_1734</name>
</gene>
<dbReference type="InterPro" id="IPR018113">
    <property type="entry name" value="PTrfase_EIIB_Cys"/>
</dbReference>
<dbReference type="InterPro" id="IPR013013">
    <property type="entry name" value="PTS_EIIC_1"/>
</dbReference>
<dbReference type="FunFam" id="3.30.1360.60:FF:000001">
    <property type="entry name" value="PTS system glucose-specific IIBC component PtsG"/>
    <property type="match status" value="1"/>
</dbReference>
<keyword evidence="9 12" id="KW-1133">Transmembrane helix</keyword>
<dbReference type="KEGG" id="cbar:PATL70BA_1734"/>
<evidence type="ECO:0000256" key="4">
    <source>
        <dbReference type="ARBA" id="ARBA00022597"/>
    </source>
</evidence>
<dbReference type="InterPro" id="IPR003352">
    <property type="entry name" value="PTS_EIIC"/>
</dbReference>
<evidence type="ECO:0000256" key="9">
    <source>
        <dbReference type="ARBA" id="ARBA00022989"/>
    </source>
</evidence>
<keyword evidence="10 12" id="KW-0472">Membrane</keyword>
<dbReference type="Pfam" id="PF00367">
    <property type="entry name" value="PTS_EIIB"/>
    <property type="match status" value="1"/>
</dbReference>
<dbReference type="InterPro" id="IPR050429">
    <property type="entry name" value="PTS_Glucose_EIICBA"/>
</dbReference>
<feature type="transmembrane region" description="Helical" evidence="12">
    <location>
        <begin position="232"/>
        <end position="253"/>
    </location>
</feature>
<reference evidence="15 16" key="1">
    <citation type="submission" date="2018-09" db="EMBL/GenBank/DDBJ databases">
        <authorList>
            <person name="Postec A."/>
        </authorList>
    </citation>
    <scope>NUCLEOTIDE SEQUENCE [LARGE SCALE GENOMIC DNA]</scope>
    <source>
        <strain evidence="15">70B-A</strain>
    </source>
</reference>
<dbReference type="PANTHER" id="PTHR30009:SF4">
    <property type="entry name" value="PTS SYSTEM N-ACETYLGLUCOSAMINE-SPECIFIC EIICBA COMPONENT"/>
    <property type="match status" value="1"/>
</dbReference>
<dbReference type="InterPro" id="IPR001996">
    <property type="entry name" value="PTS_IIB_1"/>
</dbReference>
<keyword evidence="2" id="KW-0813">Transport</keyword>
<feature type="active site" description="Phosphocysteine intermediate; for EIIB activity" evidence="11">
    <location>
        <position position="412"/>
    </location>
</feature>
<keyword evidence="16" id="KW-1185">Reference proteome</keyword>
<feature type="transmembrane region" description="Helical" evidence="12">
    <location>
        <begin position="46"/>
        <end position="70"/>
    </location>
</feature>
<keyword evidence="5" id="KW-0808">Transferase</keyword>
<dbReference type="PANTHER" id="PTHR30009">
    <property type="entry name" value="CYTOCHROME C-TYPE SYNTHESIS PROTEIN AND PTS TRANSMEMBRANE COMPONENT"/>
    <property type="match status" value="1"/>
</dbReference>
<evidence type="ECO:0000259" key="14">
    <source>
        <dbReference type="PROSITE" id="PS51103"/>
    </source>
</evidence>